<gene>
    <name evidence="2" type="ORF">A4A49_01016</name>
</gene>
<reference evidence="2" key="1">
    <citation type="submission" date="2016-11" db="EMBL/GenBank/DDBJ databases">
        <title>The genome of Nicotiana attenuata.</title>
        <authorList>
            <person name="Xu S."/>
            <person name="Brockmoeller T."/>
            <person name="Gaquerel E."/>
            <person name="Navarro A."/>
            <person name="Kuhl H."/>
            <person name="Gase K."/>
            <person name="Ling Z."/>
            <person name="Zhou W."/>
            <person name="Kreitzer C."/>
            <person name="Stanke M."/>
            <person name="Tang H."/>
            <person name="Lyons E."/>
            <person name="Pandey P."/>
            <person name="Pandey S.P."/>
            <person name="Timmermann B."/>
            <person name="Baldwin I.T."/>
        </authorList>
    </citation>
    <scope>NUCLEOTIDE SEQUENCE [LARGE SCALE GENOMIC DNA]</scope>
    <source>
        <strain evidence="2">UT</strain>
    </source>
</reference>
<feature type="region of interest" description="Disordered" evidence="1">
    <location>
        <begin position="60"/>
        <end position="104"/>
    </location>
</feature>
<dbReference type="Proteomes" id="UP000187609">
    <property type="component" value="Unassembled WGS sequence"/>
</dbReference>
<evidence type="ECO:0000313" key="3">
    <source>
        <dbReference type="Proteomes" id="UP000187609"/>
    </source>
</evidence>
<name>A0A314L5U7_NICAT</name>
<feature type="compositionally biased region" description="Basic and acidic residues" evidence="1">
    <location>
        <begin position="62"/>
        <end position="93"/>
    </location>
</feature>
<keyword evidence="3" id="KW-1185">Reference proteome</keyword>
<comment type="caution">
    <text evidence="2">The sequence shown here is derived from an EMBL/GenBank/DDBJ whole genome shotgun (WGS) entry which is preliminary data.</text>
</comment>
<evidence type="ECO:0000256" key="1">
    <source>
        <dbReference type="SAM" id="MobiDB-lite"/>
    </source>
</evidence>
<dbReference type="Gramene" id="OIT37141">
    <property type="protein sequence ID" value="OIT37141"/>
    <property type="gene ID" value="A4A49_01016"/>
</dbReference>
<protein>
    <submittedName>
        <fullName evidence="2">Uncharacterized protein</fullName>
    </submittedName>
</protein>
<feature type="compositionally biased region" description="Basic and acidic residues" evidence="1">
    <location>
        <begin position="8"/>
        <end position="31"/>
    </location>
</feature>
<organism evidence="2 3">
    <name type="scientific">Nicotiana attenuata</name>
    <name type="common">Coyote tobacco</name>
    <dbReference type="NCBI Taxonomy" id="49451"/>
    <lineage>
        <taxon>Eukaryota</taxon>
        <taxon>Viridiplantae</taxon>
        <taxon>Streptophyta</taxon>
        <taxon>Embryophyta</taxon>
        <taxon>Tracheophyta</taxon>
        <taxon>Spermatophyta</taxon>
        <taxon>Magnoliopsida</taxon>
        <taxon>eudicotyledons</taxon>
        <taxon>Gunneridae</taxon>
        <taxon>Pentapetalae</taxon>
        <taxon>asterids</taxon>
        <taxon>lamiids</taxon>
        <taxon>Solanales</taxon>
        <taxon>Solanaceae</taxon>
        <taxon>Nicotianoideae</taxon>
        <taxon>Nicotianeae</taxon>
        <taxon>Nicotiana</taxon>
    </lineage>
</organism>
<dbReference type="EMBL" id="MJEQ01000347">
    <property type="protein sequence ID" value="OIT37141.1"/>
    <property type="molecule type" value="Genomic_DNA"/>
</dbReference>
<feature type="compositionally biased region" description="Polar residues" evidence="1">
    <location>
        <begin position="148"/>
        <end position="158"/>
    </location>
</feature>
<sequence>MQARRNKYKQDNRGHIIENTKEKEADNGKGENKIEAVATENKFDVLEVEEIDQPTLRITYGKGDDNVKDKVKQQLDKGSQELREKEHLKKVDESTLNPKKTGNSIGESVKELEKSKDSIIIPKEQSIIQAGGNRGPTKEVRNRGGSYTAASTKKQSNETVNSRSVEVVLVNVGDVPVEVSRNNQARVVNVDILENTVGLELHTVGGKAGDSNGTIISWNPAIGNGSEVLKDSFMEHEHLEKAIVPKKSDAIATVPMACASGTGFPTPIQINLTLKSPNQVLHDIITYKVLPEDIYNALVDQQQLEDEGDDEFTVGNFKAVARKRDLSPRISARSGKKGKKQTQAKELLPPTRIFPKRAASTLRW</sequence>
<dbReference type="AlphaFoldDB" id="A0A314L5U7"/>
<proteinExistence type="predicted"/>
<feature type="region of interest" description="Disordered" evidence="1">
    <location>
        <begin position="1"/>
        <end position="31"/>
    </location>
</feature>
<accession>A0A314L5U7</accession>
<feature type="region of interest" description="Disordered" evidence="1">
    <location>
        <begin position="129"/>
        <end position="158"/>
    </location>
</feature>
<feature type="compositionally biased region" description="Polar residues" evidence="1">
    <location>
        <begin position="94"/>
        <end position="104"/>
    </location>
</feature>
<evidence type="ECO:0000313" key="2">
    <source>
        <dbReference type="EMBL" id="OIT37141.1"/>
    </source>
</evidence>